<feature type="transmembrane region" description="Helical" evidence="1">
    <location>
        <begin position="110"/>
        <end position="131"/>
    </location>
</feature>
<comment type="caution">
    <text evidence="2">The sequence shown here is derived from an EMBL/GenBank/DDBJ whole genome shotgun (WGS) entry which is preliminary data.</text>
</comment>
<reference evidence="2 3" key="1">
    <citation type="journal article" date="2018" name="Proc. Natl. Acad. Sci. U.S.A.">
        <title>Draft genome sequence of Camellia sinensis var. sinensis provides insights into the evolution of the tea genome and tea quality.</title>
        <authorList>
            <person name="Wei C."/>
            <person name="Yang H."/>
            <person name="Wang S."/>
            <person name="Zhao J."/>
            <person name="Liu C."/>
            <person name="Gao L."/>
            <person name="Xia E."/>
            <person name="Lu Y."/>
            <person name="Tai Y."/>
            <person name="She G."/>
            <person name="Sun J."/>
            <person name="Cao H."/>
            <person name="Tong W."/>
            <person name="Gao Q."/>
            <person name="Li Y."/>
            <person name="Deng W."/>
            <person name="Jiang X."/>
            <person name="Wang W."/>
            <person name="Chen Q."/>
            <person name="Zhang S."/>
            <person name="Li H."/>
            <person name="Wu J."/>
            <person name="Wang P."/>
            <person name="Li P."/>
            <person name="Shi C."/>
            <person name="Zheng F."/>
            <person name="Jian J."/>
            <person name="Huang B."/>
            <person name="Shan D."/>
            <person name="Shi M."/>
            <person name="Fang C."/>
            <person name="Yue Y."/>
            <person name="Li F."/>
            <person name="Li D."/>
            <person name="Wei S."/>
            <person name="Han B."/>
            <person name="Jiang C."/>
            <person name="Yin Y."/>
            <person name="Xia T."/>
            <person name="Zhang Z."/>
            <person name="Bennetzen J.L."/>
            <person name="Zhao S."/>
            <person name="Wan X."/>
        </authorList>
    </citation>
    <scope>NUCLEOTIDE SEQUENCE [LARGE SCALE GENOMIC DNA]</scope>
    <source>
        <strain evidence="3">cv. Shuchazao</strain>
        <tissue evidence="2">Leaf</tissue>
    </source>
</reference>
<dbReference type="EMBL" id="SDRB02008080">
    <property type="protein sequence ID" value="THG10073.1"/>
    <property type="molecule type" value="Genomic_DNA"/>
</dbReference>
<evidence type="ECO:0008006" key="4">
    <source>
        <dbReference type="Google" id="ProtNLM"/>
    </source>
</evidence>
<evidence type="ECO:0000313" key="2">
    <source>
        <dbReference type="EMBL" id="THG10073.1"/>
    </source>
</evidence>
<keyword evidence="3" id="KW-1185">Reference proteome</keyword>
<organism evidence="2 3">
    <name type="scientific">Camellia sinensis var. sinensis</name>
    <name type="common">China tea</name>
    <dbReference type="NCBI Taxonomy" id="542762"/>
    <lineage>
        <taxon>Eukaryota</taxon>
        <taxon>Viridiplantae</taxon>
        <taxon>Streptophyta</taxon>
        <taxon>Embryophyta</taxon>
        <taxon>Tracheophyta</taxon>
        <taxon>Spermatophyta</taxon>
        <taxon>Magnoliopsida</taxon>
        <taxon>eudicotyledons</taxon>
        <taxon>Gunneridae</taxon>
        <taxon>Pentapetalae</taxon>
        <taxon>asterids</taxon>
        <taxon>Ericales</taxon>
        <taxon>Theaceae</taxon>
        <taxon>Camellia</taxon>
    </lineage>
</organism>
<feature type="transmembrane region" description="Helical" evidence="1">
    <location>
        <begin position="41"/>
        <end position="61"/>
    </location>
</feature>
<keyword evidence="1" id="KW-1133">Transmembrane helix</keyword>
<keyword evidence="1" id="KW-0472">Membrane</keyword>
<protein>
    <recommendedName>
        <fullName evidence="4">Transmembrane protein</fullName>
    </recommendedName>
</protein>
<name>A0A4S4E2J8_CAMSN</name>
<gene>
    <name evidence="2" type="ORF">TEA_028144</name>
</gene>
<dbReference type="Proteomes" id="UP000306102">
    <property type="component" value="Unassembled WGS sequence"/>
</dbReference>
<feature type="transmembrane region" description="Helical" evidence="1">
    <location>
        <begin position="81"/>
        <end position="98"/>
    </location>
</feature>
<keyword evidence="1" id="KW-0812">Transmembrane</keyword>
<accession>A0A4S4E2J8</accession>
<dbReference type="InterPro" id="IPR053258">
    <property type="entry name" value="Ca-permeable_cation_channel"/>
</dbReference>
<proteinExistence type="predicted"/>
<sequence>MAETITTTTTPLHNTHRNFFGQINVVIIGMRYYFSQQQEQLNNLSSCHAVLAFIVPVLLNFLQLKYQKLEISPFETHPKSMSVAIASLLMYCLAYDAELRFSTSQRTQTYARRGVVVFGWFGLVSLASILLPDSVGPLLYSLYVLFSSGELLSRRLQMLWKWVHQIIMGRVPLMLQSRLTAHSFSNTGAVPRPRV</sequence>
<evidence type="ECO:0000256" key="1">
    <source>
        <dbReference type="SAM" id="Phobius"/>
    </source>
</evidence>
<dbReference type="PANTHER" id="PTHR34115:SF5">
    <property type="entry name" value="PROTEIN, PUTATIVE-RELATED"/>
    <property type="match status" value="1"/>
</dbReference>
<evidence type="ECO:0000313" key="3">
    <source>
        <dbReference type="Proteomes" id="UP000306102"/>
    </source>
</evidence>
<dbReference type="AlphaFoldDB" id="A0A4S4E2J8"/>
<dbReference type="PANTHER" id="PTHR34115">
    <property type="entry name" value="PROTEIN, PUTATIVE-RELATED"/>
    <property type="match status" value="1"/>
</dbReference>